<protein>
    <recommendedName>
        <fullName evidence="4">G_PROTEIN_RECEP_F1_2 domain-containing protein</fullName>
    </recommendedName>
</protein>
<dbReference type="PANTHER" id="PTHR46895">
    <property type="entry name" value="PROTEIN CBG20548-RELATED"/>
    <property type="match status" value="1"/>
</dbReference>
<keyword evidence="1" id="KW-0472">Membrane</keyword>
<organism evidence="2 3">
    <name type="scientific">Onchocerca flexuosa</name>
    <dbReference type="NCBI Taxonomy" id="387005"/>
    <lineage>
        <taxon>Eukaryota</taxon>
        <taxon>Metazoa</taxon>
        <taxon>Ecdysozoa</taxon>
        <taxon>Nematoda</taxon>
        <taxon>Chromadorea</taxon>
        <taxon>Rhabditida</taxon>
        <taxon>Spirurina</taxon>
        <taxon>Spiruromorpha</taxon>
        <taxon>Filarioidea</taxon>
        <taxon>Onchocercidae</taxon>
        <taxon>Onchocerca</taxon>
    </lineage>
</organism>
<feature type="non-terminal residue" evidence="2">
    <location>
        <position position="181"/>
    </location>
</feature>
<evidence type="ECO:0008006" key="4">
    <source>
        <dbReference type="Google" id="ProtNLM"/>
    </source>
</evidence>
<dbReference type="AlphaFoldDB" id="A0A238BR36"/>
<evidence type="ECO:0000313" key="3">
    <source>
        <dbReference type="Proteomes" id="UP000242913"/>
    </source>
</evidence>
<evidence type="ECO:0000313" key="2">
    <source>
        <dbReference type="EMBL" id="OZC07336.1"/>
    </source>
</evidence>
<dbReference type="Gene3D" id="1.20.1070.10">
    <property type="entry name" value="Rhodopsin 7-helix transmembrane proteins"/>
    <property type="match status" value="1"/>
</dbReference>
<dbReference type="PANTHER" id="PTHR46895:SF7">
    <property type="entry name" value="G-PROTEIN COUPLED RECEPTORS FAMILY 1 PROFILE DOMAIN-CONTAINING PROTEIN"/>
    <property type="match status" value="1"/>
</dbReference>
<dbReference type="EMBL" id="KZ270034">
    <property type="protein sequence ID" value="OZC07336.1"/>
    <property type="molecule type" value="Genomic_DNA"/>
</dbReference>
<dbReference type="SUPFAM" id="SSF81321">
    <property type="entry name" value="Family A G protein-coupled receptor-like"/>
    <property type="match status" value="1"/>
</dbReference>
<feature type="transmembrane region" description="Helical" evidence="1">
    <location>
        <begin position="20"/>
        <end position="45"/>
    </location>
</feature>
<keyword evidence="3" id="KW-1185">Reference proteome</keyword>
<keyword evidence="1" id="KW-1133">Transmembrane helix</keyword>
<reference evidence="2 3" key="1">
    <citation type="submission" date="2015-12" db="EMBL/GenBank/DDBJ databases">
        <title>Draft genome of the nematode, Onchocerca flexuosa.</title>
        <authorList>
            <person name="Mitreva M."/>
        </authorList>
    </citation>
    <scope>NUCLEOTIDE SEQUENCE [LARGE SCALE GENOMIC DNA]</scope>
    <source>
        <strain evidence="2">Red Deer</strain>
    </source>
</reference>
<evidence type="ECO:0000256" key="1">
    <source>
        <dbReference type="SAM" id="Phobius"/>
    </source>
</evidence>
<sequence>MKYSMKCLKSLHLNPPTDDFFYQTAFPIQFAVTIIGNALTLSVLLNQSMRNRIVLAVSAERLLIIKFPFRSLKQYHALGSVITIFVILAFTLMLTCFHHFSYRCATLWVCNMTQVYMKCLPVTWNWTEFGLVPHYQPSERFAFYINMSVIANAFIGVIIPVFVVAFLNVYLIRLLQIRTEQ</sequence>
<accession>A0A238BR36</accession>
<feature type="transmembrane region" description="Helical" evidence="1">
    <location>
        <begin position="75"/>
        <end position="100"/>
    </location>
</feature>
<feature type="transmembrane region" description="Helical" evidence="1">
    <location>
        <begin position="141"/>
        <end position="171"/>
    </location>
</feature>
<keyword evidence="1" id="KW-0812">Transmembrane</keyword>
<dbReference type="OrthoDB" id="9990906at2759"/>
<proteinExistence type="predicted"/>
<gene>
    <name evidence="2" type="ORF">X798_05646</name>
</gene>
<dbReference type="Proteomes" id="UP000242913">
    <property type="component" value="Unassembled WGS sequence"/>
</dbReference>
<name>A0A238BR36_9BILA</name>